<comment type="caution">
    <text evidence="2">The sequence shown here is derived from an EMBL/GenBank/DDBJ whole genome shotgun (WGS) entry which is preliminary data.</text>
</comment>
<accession>A0A2P5HQI1</accession>
<name>A0A2P5HQI1_DIAHE</name>
<dbReference type="AlphaFoldDB" id="A0A2P5HQI1"/>
<keyword evidence="1" id="KW-0472">Membrane</keyword>
<feature type="transmembrane region" description="Helical" evidence="1">
    <location>
        <begin position="592"/>
        <end position="612"/>
    </location>
</feature>
<feature type="transmembrane region" description="Helical" evidence="1">
    <location>
        <begin position="82"/>
        <end position="104"/>
    </location>
</feature>
<keyword evidence="3" id="KW-1185">Reference proteome</keyword>
<dbReference type="InParanoid" id="A0A2P5HQI1"/>
<dbReference type="Proteomes" id="UP000094444">
    <property type="component" value="Unassembled WGS sequence"/>
</dbReference>
<dbReference type="STRING" id="158607.A0A2P5HQI1"/>
<evidence type="ECO:0000313" key="2">
    <source>
        <dbReference type="EMBL" id="POS72475.1"/>
    </source>
</evidence>
<organism evidence="2 3">
    <name type="scientific">Diaporthe helianthi</name>
    <dbReference type="NCBI Taxonomy" id="158607"/>
    <lineage>
        <taxon>Eukaryota</taxon>
        <taxon>Fungi</taxon>
        <taxon>Dikarya</taxon>
        <taxon>Ascomycota</taxon>
        <taxon>Pezizomycotina</taxon>
        <taxon>Sordariomycetes</taxon>
        <taxon>Sordariomycetidae</taxon>
        <taxon>Diaporthales</taxon>
        <taxon>Diaporthaceae</taxon>
        <taxon>Diaporthe</taxon>
    </lineage>
</organism>
<protein>
    <submittedName>
        <fullName evidence="2">Uncharacterized protein</fullName>
    </submittedName>
</protein>
<reference evidence="2" key="1">
    <citation type="submission" date="2017-09" db="EMBL/GenBank/DDBJ databases">
        <title>Polyketide synthases of a Diaporthe helianthi virulent isolate.</title>
        <authorList>
            <person name="Baroncelli R."/>
        </authorList>
    </citation>
    <scope>NUCLEOTIDE SEQUENCE [LARGE SCALE GENOMIC DNA]</scope>
    <source>
        <strain evidence="2">7/96</strain>
    </source>
</reference>
<feature type="transmembrane region" description="Helical" evidence="1">
    <location>
        <begin position="430"/>
        <end position="456"/>
    </location>
</feature>
<feature type="transmembrane region" description="Helical" evidence="1">
    <location>
        <begin position="566"/>
        <end position="585"/>
    </location>
</feature>
<proteinExistence type="predicted"/>
<feature type="transmembrane region" description="Helical" evidence="1">
    <location>
        <begin position="543"/>
        <end position="560"/>
    </location>
</feature>
<evidence type="ECO:0000313" key="3">
    <source>
        <dbReference type="Proteomes" id="UP000094444"/>
    </source>
</evidence>
<sequence>MTKIEGVEPAWPRSQPKSAAFELTVTERIDLDPLLLESYTPGPSTTTQSREQDGTAATSVLRETWREASRDLCAVQWRRGGLWFLFLLWVVGLLTCMIIMPSVWSSYYISSACLPDGTFSLFAQYDQWDINGFFQITSGFGEFTFSQAKVMDVVWDVLVGRIGQTILVVFSWKAFSLHIKASLEEGPETRAVSYHTYWTIYMQDSISVLGVLGVIRDFVSRRRLKSILAMVFMVATMLFVLAWPTIASAMTGYDSNNVAFIKIRDGSLIRFNAFQHLLHVIHDGSRLDGLTDEYLVPCCSETGDYDPTFSMRIRPYCFCSKEDETYFIGGNATAYTDNYGFFGLNNTNSTWPQGDIDLPSPVLNITRSPVSRYSTDPTGASRSWVDPRTGQTPFLDEKQVIYLYNNETYDYDYIITQGNGKCQPIGSYKWGFSFIQAFIALLLMDIWTLSVFLMWLKAHLKLSRRGTYEIPNRYKAAVKLTKSIALDFGDVDKATDLTNKEFSRHLRRSLRGGRVGGDAPMALGKYSLSLRGFRGWVAREKRWFSAIVLCTVFCCVGWLLPLNAWSIFWLAIWSWPVLAFALAAGTTGRSRLFFFGCWLAIGIAWIVPTSVVTGT</sequence>
<evidence type="ECO:0000256" key="1">
    <source>
        <dbReference type="SAM" id="Phobius"/>
    </source>
</evidence>
<keyword evidence="1" id="KW-1133">Transmembrane helix</keyword>
<dbReference type="OrthoDB" id="3903561at2759"/>
<keyword evidence="1" id="KW-0812">Transmembrane</keyword>
<dbReference type="EMBL" id="MAVT02000992">
    <property type="protein sequence ID" value="POS72475.1"/>
    <property type="molecule type" value="Genomic_DNA"/>
</dbReference>
<gene>
    <name evidence="2" type="ORF">DHEL01_v209126</name>
</gene>
<feature type="transmembrane region" description="Helical" evidence="1">
    <location>
        <begin position="197"/>
        <end position="215"/>
    </location>
</feature>
<feature type="transmembrane region" description="Helical" evidence="1">
    <location>
        <begin position="227"/>
        <end position="246"/>
    </location>
</feature>